<dbReference type="PROSITE" id="PS50893">
    <property type="entry name" value="ABC_TRANSPORTER_2"/>
    <property type="match status" value="1"/>
</dbReference>
<keyword evidence="8 13" id="KW-0067">ATP-binding</keyword>
<dbReference type="CDD" id="cd03263">
    <property type="entry name" value="ABC_subfamily_A"/>
    <property type="match status" value="1"/>
</dbReference>
<keyword evidence="4" id="KW-0536">Nodulation</keyword>
<dbReference type="SUPFAM" id="SSF52540">
    <property type="entry name" value="P-loop containing nucleoside triphosphate hydrolases"/>
    <property type="match status" value="1"/>
</dbReference>
<gene>
    <name evidence="13" type="primary">drrA_1</name>
    <name evidence="13" type="ORF">PMO31116_01085</name>
</gene>
<dbReference type="EMBL" id="CABPSD010000002">
    <property type="protein sequence ID" value="VVD80788.1"/>
    <property type="molecule type" value="Genomic_DNA"/>
</dbReference>
<evidence type="ECO:0000313" key="13">
    <source>
        <dbReference type="EMBL" id="VVD80788.1"/>
    </source>
</evidence>
<accession>A0A5E4T2J9</accession>
<evidence type="ECO:0000313" key="14">
    <source>
        <dbReference type="Proteomes" id="UP000368474"/>
    </source>
</evidence>
<evidence type="ECO:0000256" key="8">
    <source>
        <dbReference type="ARBA" id="ARBA00022840"/>
    </source>
</evidence>
<dbReference type="AlphaFoldDB" id="A0A5E4T2J9"/>
<keyword evidence="13" id="KW-0378">Hydrolase</keyword>
<dbReference type="NCBIfam" id="TIGR01288">
    <property type="entry name" value="nodI"/>
    <property type="match status" value="1"/>
</dbReference>
<dbReference type="EC" id="3.6.3.-" evidence="13"/>
<dbReference type="GO" id="GO:0022857">
    <property type="term" value="F:transmembrane transporter activity"/>
    <property type="evidence" value="ECO:0007669"/>
    <property type="project" value="InterPro"/>
</dbReference>
<dbReference type="SMART" id="SM00382">
    <property type="entry name" value="AAA"/>
    <property type="match status" value="1"/>
</dbReference>
<keyword evidence="9" id="KW-1278">Translocase</keyword>
<reference evidence="13 14" key="1">
    <citation type="submission" date="2019-08" db="EMBL/GenBank/DDBJ databases">
        <authorList>
            <person name="Peeters C."/>
        </authorList>
    </citation>
    <scope>NUCLEOTIDE SEQUENCE [LARGE SCALE GENOMIC DNA]</scope>
    <source>
        <strain evidence="13 14">LMG 31116</strain>
    </source>
</reference>
<evidence type="ECO:0000256" key="11">
    <source>
        <dbReference type="SAM" id="MobiDB-lite"/>
    </source>
</evidence>
<proteinExistence type="inferred from homology"/>
<evidence type="ECO:0000256" key="3">
    <source>
        <dbReference type="ARBA" id="ARBA00022448"/>
    </source>
</evidence>
<sequence length="368" mass="40163">MTIHATLLRRNIPHRPSPGPIGDHVDRGKAPNPAGPRGANDSPSFATGLLDAPAAKQESARSAMTDAAIEVVELCKAYEGRPVVDHLSLHVAPGECFGLLGPNGAGKTTTLRMLLGLVTPDAGNIRLGGLPVPRLAPEARRRVGVVPQFDNLDPDFTVRENLAVFGRYFGLSRADMRERVPALLAFARLESKADARVGQLSGGMKRRLTLARALINNPDLLILDEPTTGLDPQARHLIWERLKSLMSEGKTILLTTHFMEEAERLCHRLCVIDAGRKIAQGTPPELIAREIGCDVVEVFGDVPHSLLARLAPLAERIETSGETHFCYVRDAAPVVGTLQDQPGVRYLHRRANLEDVFLKLTGREMRDE</sequence>
<feature type="domain" description="ABC transporter" evidence="12">
    <location>
        <begin position="69"/>
        <end position="299"/>
    </location>
</feature>
<dbReference type="PROSITE" id="PS00211">
    <property type="entry name" value="ABC_TRANSPORTER_1"/>
    <property type="match status" value="1"/>
</dbReference>
<name>A0A5E4T2J9_9BURK</name>
<keyword evidence="14" id="KW-1185">Reference proteome</keyword>
<feature type="region of interest" description="Disordered" evidence="11">
    <location>
        <begin position="1"/>
        <end position="48"/>
    </location>
</feature>
<protein>
    <submittedName>
        <fullName evidence="13">Daunorubicin/doxorubicin resistance ATP-binding protein DrrA</fullName>
        <ecNumber evidence="13">3.6.3.-</ecNumber>
    </submittedName>
</protein>
<keyword evidence="3" id="KW-0813">Transport</keyword>
<dbReference type="Gene3D" id="3.40.50.300">
    <property type="entry name" value="P-loop containing nucleotide triphosphate hydrolases"/>
    <property type="match status" value="1"/>
</dbReference>
<keyword evidence="10" id="KW-0472">Membrane</keyword>
<keyword evidence="6" id="KW-0997">Cell inner membrane</keyword>
<dbReference type="Proteomes" id="UP000368474">
    <property type="component" value="Unassembled WGS sequence"/>
</dbReference>
<dbReference type="PANTHER" id="PTHR42711:SF5">
    <property type="entry name" value="ABC TRANSPORTER ATP-BINDING PROTEIN NATA"/>
    <property type="match status" value="1"/>
</dbReference>
<evidence type="ECO:0000259" key="12">
    <source>
        <dbReference type="PROSITE" id="PS50893"/>
    </source>
</evidence>
<keyword evidence="7" id="KW-0547">Nucleotide-binding</keyword>
<dbReference type="InterPro" id="IPR003439">
    <property type="entry name" value="ABC_transporter-like_ATP-bd"/>
</dbReference>
<comment type="subcellular location">
    <subcellularLocation>
        <location evidence="1">Cell membrane</location>
    </subcellularLocation>
</comment>
<dbReference type="NCBIfam" id="NF010060">
    <property type="entry name" value="PRK13537.1"/>
    <property type="match status" value="1"/>
</dbReference>
<dbReference type="PANTHER" id="PTHR42711">
    <property type="entry name" value="ABC TRANSPORTER ATP-BINDING PROTEIN"/>
    <property type="match status" value="1"/>
</dbReference>
<evidence type="ECO:0000256" key="7">
    <source>
        <dbReference type="ARBA" id="ARBA00022741"/>
    </source>
</evidence>
<evidence type="ECO:0000256" key="9">
    <source>
        <dbReference type="ARBA" id="ARBA00022967"/>
    </source>
</evidence>
<dbReference type="InterPro" id="IPR017871">
    <property type="entry name" value="ABC_transporter-like_CS"/>
</dbReference>
<dbReference type="InterPro" id="IPR003593">
    <property type="entry name" value="AAA+_ATPase"/>
</dbReference>
<evidence type="ECO:0000256" key="2">
    <source>
        <dbReference type="ARBA" id="ARBA00005417"/>
    </source>
</evidence>
<dbReference type="InterPro" id="IPR005978">
    <property type="entry name" value="ABC_transptNodI"/>
</dbReference>
<evidence type="ECO:0000256" key="1">
    <source>
        <dbReference type="ARBA" id="ARBA00004236"/>
    </source>
</evidence>
<dbReference type="GO" id="GO:0005886">
    <property type="term" value="C:plasma membrane"/>
    <property type="evidence" value="ECO:0007669"/>
    <property type="project" value="UniProtKB-SubCell"/>
</dbReference>
<keyword evidence="5" id="KW-1003">Cell membrane</keyword>
<dbReference type="InterPro" id="IPR050763">
    <property type="entry name" value="ABC_transporter_ATP-binding"/>
</dbReference>
<dbReference type="GO" id="GO:0005524">
    <property type="term" value="F:ATP binding"/>
    <property type="evidence" value="ECO:0007669"/>
    <property type="project" value="UniProtKB-KW"/>
</dbReference>
<dbReference type="Pfam" id="PF00005">
    <property type="entry name" value="ABC_tran"/>
    <property type="match status" value="1"/>
</dbReference>
<organism evidence="13 14">
    <name type="scientific">Pandoraea morbifera</name>
    <dbReference type="NCBI Taxonomy" id="2508300"/>
    <lineage>
        <taxon>Bacteria</taxon>
        <taxon>Pseudomonadati</taxon>
        <taxon>Pseudomonadota</taxon>
        <taxon>Betaproteobacteria</taxon>
        <taxon>Burkholderiales</taxon>
        <taxon>Burkholderiaceae</taxon>
        <taxon>Pandoraea</taxon>
    </lineage>
</organism>
<evidence type="ECO:0000256" key="4">
    <source>
        <dbReference type="ARBA" id="ARBA00022458"/>
    </source>
</evidence>
<evidence type="ECO:0000256" key="5">
    <source>
        <dbReference type="ARBA" id="ARBA00022475"/>
    </source>
</evidence>
<evidence type="ECO:0000256" key="10">
    <source>
        <dbReference type="ARBA" id="ARBA00023136"/>
    </source>
</evidence>
<dbReference type="GO" id="GO:0016887">
    <property type="term" value="F:ATP hydrolysis activity"/>
    <property type="evidence" value="ECO:0007669"/>
    <property type="project" value="InterPro"/>
</dbReference>
<evidence type="ECO:0000256" key="6">
    <source>
        <dbReference type="ARBA" id="ARBA00022519"/>
    </source>
</evidence>
<comment type="similarity">
    <text evidence="2">Belongs to the ABC transporter superfamily.</text>
</comment>
<dbReference type="InterPro" id="IPR027417">
    <property type="entry name" value="P-loop_NTPase"/>
</dbReference>
<dbReference type="FunFam" id="3.40.50.300:FF:000589">
    <property type="entry name" value="ABC transporter, ATP-binding subunit"/>
    <property type="match status" value="1"/>
</dbReference>